<evidence type="ECO:0000256" key="1">
    <source>
        <dbReference type="ARBA" id="ARBA00006484"/>
    </source>
</evidence>
<keyword evidence="2" id="KW-0560">Oxidoreductase</keyword>
<gene>
    <name evidence="3" type="ORF">CBF30_05185</name>
</gene>
<sequence>MKRVMITGATSGMGLSATKLFLERGWKVLMVDLNAEKGESLVKELSDKKQQNLFFCKCDVSSEEEMKALYEYARTHLGGIDSVINNAGIFVKGPVHEVSEQDWDKVFAIDVKSVFLSAKYFVPYMMENGGGTIVNTVSVSGMFGDYNMAGYNAAKGAVINLARSMALDYGAYNIRVNNVCPSACQTPMFLQNPQSVIDEFCEASPLKRICKPEEVAKAMYFLASDESSFCTGINLPVSGGMEIWTRQPVQK</sequence>
<protein>
    <submittedName>
        <fullName evidence="3">Short-chain dehydrogenase</fullName>
    </submittedName>
</protein>
<dbReference type="SUPFAM" id="SSF51735">
    <property type="entry name" value="NAD(P)-binding Rossmann-fold domains"/>
    <property type="match status" value="1"/>
</dbReference>
<accession>A0A430AKU1</accession>
<dbReference type="PROSITE" id="PS00061">
    <property type="entry name" value="ADH_SHORT"/>
    <property type="match status" value="1"/>
</dbReference>
<comment type="similarity">
    <text evidence="1">Belongs to the short-chain dehydrogenases/reductases (SDR) family.</text>
</comment>
<dbReference type="CDD" id="cd05233">
    <property type="entry name" value="SDR_c"/>
    <property type="match status" value="1"/>
</dbReference>
<organism evidence="3 4">
    <name type="scientific">Vagococcus entomophilus</name>
    <dbReference type="NCBI Taxonomy" id="1160095"/>
    <lineage>
        <taxon>Bacteria</taxon>
        <taxon>Bacillati</taxon>
        <taxon>Bacillota</taxon>
        <taxon>Bacilli</taxon>
        <taxon>Lactobacillales</taxon>
        <taxon>Enterococcaceae</taxon>
        <taxon>Vagococcus</taxon>
    </lineage>
</organism>
<dbReference type="InterPro" id="IPR002347">
    <property type="entry name" value="SDR_fam"/>
</dbReference>
<dbReference type="EMBL" id="NGJZ01000001">
    <property type="protein sequence ID" value="RSU08623.1"/>
    <property type="molecule type" value="Genomic_DNA"/>
</dbReference>
<dbReference type="PRINTS" id="PR00080">
    <property type="entry name" value="SDRFAMILY"/>
</dbReference>
<evidence type="ECO:0000313" key="3">
    <source>
        <dbReference type="EMBL" id="RSU08623.1"/>
    </source>
</evidence>
<name>A0A430AKU1_9ENTE</name>
<keyword evidence="4" id="KW-1185">Reference proteome</keyword>
<dbReference type="PANTHER" id="PTHR24321">
    <property type="entry name" value="DEHYDROGENASES, SHORT CHAIN"/>
    <property type="match status" value="1"/>
</dbReference>
<dbReference type="InterPro" id="IPR036291">
    <property type="entry name" value="NAD(P)-bd_dom_sf"/>
</dbReference>
<dbReference type="Pfam" id="PF13561">
    <property type="entry name" value="adh_short_C2"/>
    <property type="match status" value="1"/>
</dbReference>
<reference evidence="3 4" key="1">
    <citation type="submission" date="2017-05" db="EMBL/GenBank/DDBJ databases">
        <title>Vagococcus spp. assemblies.</title>
        <authorList>
            <person name="Gulvik C.A."/>
        </authorList>
    </citation>
    <scope>NUCLEOTIDE SEQUENCE [LARGE SCALE GENOMIC DNA]</scope>
    <source>
        <strain evidence="3 4">DSM 24756</strain>
    </source>
</reference>
<dbReference type="GO" id="GO:0016491">
    <property type="term" value="F:oxidoreductase activity"/>
    <property type="evidence" value="ECO:0007669"/>
    <property type="project" value="UniProtKB-KW"/>
</dbReference>
<dbReference type="Gene3D" id="3.40.50.720">
    <property type="entry name" value="NAD(P)-binding Rossmann-like Domain"/>
    <property type="match status" value="1"/>
</dbReference>
<proteinExistence type="inferred from homology"/>
<evidence type="ECO:0000313" key="4">
    <source>
        <dbReference type="Proteomes" id="UP000288669"/>
    </source>
</evidence>
<dbReference type="PRINTS" id="PR00081">
    <property type="entry name" value="GDHRDH"/>
</dbReference>
<dbReference type="PANTHER" id="PTHR24321:SF8">
    <property type="entry name" value="ESTRADIOL 17-BETA-DEHYDROGENASE 8-RELATED"/>
    <property type="match status" value="1"/>
</dbReference>
<dbReference type="GO" id="GO:0008206">
    <property type="term" value="P:bile acid metabolic process"/>
    <property type="evidence" value="ECO:0007669"/>
    <property type="project" value="UniProtKB-ARBA"/>
</dbReference>
<dbReference type="InterPro" id="IPR020904">
    <property type="entry name" value="Sc_DH/Rdtase_CS"/>
</dbReference>
<dbReference type="RefSeq" id="WP_126823397.1">
    <property type="nucleotide sequence ID" value="NZ_JBHLWU010000001.1"/>
</dbReference>
<dbReference type="OrthoDB" id="9803333at2"/>
<comment type="caution">
    <text evidence="3">The sequence shown here is derived from an EMBL/GenBank/DDBJ whole genome shotgun (WGS) entry which is preliminary data.</text>
</comment>
<dbReference type="FunFam" id="3.40.50.720:FF:000084">
    <property type="entry name" value="Short-chain dehydrogenase reductase"/>
    <property type="match status" value="1"/>
</dbReference>
<evidence type="ECO:0000256" key="2">
    <source>
        <dbReference type="ARBA" id="ARBA00023002"/>
    </source>
</evidence>
<dbReference type="NCBIfam" id="NF005559">
    <property type="entry name" value="PRK07231.1"/>
    <property type="match status" value="1"/>
</dbReference>
<dbReference type="AlphaFoldDB" id="A0A430AKU1"/>
<dbReference type="Proteomes" id="UP000288669">
    <property type="component" value="Unassembled WGS sequence"/>
</dbReference>